<dbReference type="Pfam" id="PF00437">
    <property type="entry name" value="T2SSE"/>
    <property type="match status" value="1"/>
</dbReference>
<dbReference type="PANTHER" id="PTHR30486:SF12">
    <property type="entry name" value="TYPE IV PILUS ATPASE PILU"/>
    <property type="match status" value="1"/>
</dbReference>
<evidence type="ECO:0000256" key="1">
    <source>
        <dbReference type="ARBA" id="ARBA00006611"/>
    </source>
</evidence>
<dbReference type="RefSeq" id="WP_154375433.1">
    <property type="nucleotide sequence ID" value="NZ_WKJJ01000009.1"/>
</dbReference>
<dbReference type="AlphaFoldDB" id="A0A7X2INA5"/>
<dbReference type="Gene3D" id="3.30.450.90">
    <property type="match status" value="1"/>
</dbReference>
<evidence type="ECO:0000313" key="4">
    <source>
        <dbReference type="Proteomes" id="UP000446768"/>
    </source>
</evidence>
<keyword evidence="4" id="KW-1185">Reference proteome</keyword>
<comment type="similarity">
    <text evidence="1">Belongs to the GSP E family.</text>
</comment>
<reference evidence="3 4" key="1">
    <citation type="submission" date="2019-11" db="EMBL/GenBank/DDBJ databases">
        <title>Novel species isolated from a subtropical stream in China.</title>
        <authorList>
            <person name="Lu H."/>
        </authorList>
    </citation>
    <scope>NUCLEOTIDE SEQUENCE [LARGE SCALE GENOMIC DNA]</scope>
    <source>
        <strain evidence="3 4">FT92W</strain>
    </source>
</reference>
<dbReference type="PANTHER" id="PTHR30486">
    <property type="entry name" value="TWITCHING MOTILITY PROTEIN PILT"/>
    <property type="match status" value="1"/>
</dbReference>
<gene>
    <name evidence="3" type="ORF">GJ700_15660</name>
</gene>
<dbReference type="Proteomes" id="UP000446768">
    <property type="component" value="Unassembled WGS sequence"/>
</dbReference>
<name>A0A7X2INA5_9BURK</name>
<dbReference type="FunFam" id="3.40.50.300:FF:001116">
    <property type="entry name" value="Type IV pili twitching motility protein PilT"/>
    <property type="match status" value="1"/>
</dbReference>
<proteinExistence type="inferred from homology"/>
<evidence type="ECO:0000313" key="3">
    <source>
        <dbReference type="EMBL" id="MRV73146.1"/>
    </source>
</evidence>
<dbReference type="GO" id="GO:0016887">
    <property type="term" value="F:ATP hydrolysis activity"/>
    <property type="evidence" value="ECO:0007669"/>
    <property type="project" value="InterPro"/>
</dbReference>
<feature type="domain" description="Bacterial type II secretion system protein E" evidence="2">
    <location>
        <begin position="84"/>
        <end position="285"/>
    </location>
</feature>
<organism evidence="3 4">
    <name type="scientific">Pseudoduganella rivuli</name>
    <dbReference type="NCBI Taxonomy" id="2666085"/>
    <lineage>
        <taxon>Bacteria</taxon>
        <taxon>Pseudomonadati</taxon>
        <taxon>Pseudomonadota</taxon>
        <taxon>Betaproteobacteria</taxon>
        <taxon>Burkholderiales</taxon>
        <taxon>Oxalobacteraceae</taxon>
        <taxon>Telluria group</taxon>
        <taxon>Pseudoduganella</taxon>
    </lineage>
</organism>
<protein>
    <submittedName>
        <fullName evidence="3">PilT/PilU family type 4a pilus ATPase</fullName>
    </submittedName>
</protein>
<dbReference type="InterPro" id="IPR027417">
    <property type="entry name" value="P-loop_NTPase"/>
</dbReference>
<dbReference type="InterPro" id="IPR006321">
    <property type="entry name" value="PilT/PilU"/>
</dbReference>
<comment type="caution">
    <text evidence="3">The sequence shown here is derived from an EMBL/GenBank/DDBJ whole genome shotgun (WGS) entry which is preliminary data.</text>
</comment>
<dbReference type="InterPro" id="IPR050921">
    <property type="entry name" value="T4SS_GSP_E_ATPase"/>
</dbReference>
<dbReference type="CDD" id="cd01131">
    <property type="entry name" value="PilT"/>
    <property type="match status" value="1"/>
</dbReference>
<dbReference type="NCBIfam" id="TIGR01420">
    <property type="entry name" value="pilT_fam"/>
    <property type="match status" value="1"/>
</dbReference>
<dbReference type="EMBL" id="WKJJ01000009">
    <property type="protein sequence ID" value="MRV73146.1"/>
    <property type="molecule type" value="Genomic_DNA"/>
</dbReference>
<accession>A0A7X2INA5</accession>
<dbReference type="GO" id="GO:0005524">
    <property type="term" value="F:ATP binding"/>
    <property type="evidence" value="ECO:0007669"/>
    <property type="project" value="InterPro"/>
</dbReference>
<sequence length="378" mass="42022">MERDQASKFMFDLLRLMLSKKGSDLFITAGFPPAMKIDGKMTPVSAQPLTPAHTSDLARSIMNDKQAAGFEMTKEANFAISPGDLGRFRVSAFVQMGAVGMVLRTINSTIPKLEDLGLPEVLKEVIMAKRGLVVMVGATGSGKSTTLAAMLGYRNHNSYGHIITIEDPVEFVHPHGNCVVTQREVGVDTEDWEIALKNTLRQAPDVIQIGEIRDRQTMDHAIAFAETGHLCLATLHANSANQALDRIINFFPEERRQQLLMDLSLNLKGMISQRLIPRKESKGRAVAIEIMLNSPLISDLIFKGQVHEIKELMKKSRELGMQTFDQSLFDLYEADMITYEDALRNADSVNDLRLQIKLESKAAKNRDMSAGTEHLNIV</sequence>
<dbReference type="SUPFAM" id="SSF52540">
    <property type="entry name" value="P-loop containing nucleoside triphosphate hydrolases"/>
    <property type="match status" value="1"/>
</dbReference>
<dbReference type="Gene3D" id="3.40.50.300">
    <property type="entry name" value="P-loop containing nucleotide triphosphate hydrolases"/>
    <property type="match status" value="1"/>
</dbReference>
<evidence type="ECO:0000259" key="2">
    <source>
        <dbReference type="Pfam" id="PF00437"/>
    </source>
</evidence>
<dbReference type="InterPro" id="IPR001482">
    <property type="entry name" value="T2SS/T4SS_dom"/>
</dbReference>